<dbReference type="Pfam" id="PF01925">
    <property type="entry name" value="TauE"/>
    <property type="match status" value="1"/>
</dbReference>
<evidence type="ECO:0000256" key="8">
    <source>
        <dbReference type="RuleBase" id="RU363041"/>
    </source>
</evidence>
<feature type="transmembrane region" description="Helical" evidence="8">
    <location>
        <begin position="76"/>
        <end position="98"/>
    </location>
</feature>
<dbReference type="InterPro" id="IPR002781">
    <property type="entry name" value="TM_pro_TauE-like"/>
</dbReference>
<proteinExistence type="inferred from homology"/>
<feature type="transmembrane region" description="Helical" evidence="8">
    <location>
        <begin position="240"/>
        <end position="260"/>
    </location>
</feature>
<dbReference type="Proteomes" id="UP000245765">
    <property type="component" value="Unassembled WGS sequence"/>
</dbReference>
<comment type="subcellular location">
    <subcellularLocation>
        <location evidence="1 8">Cell membrane</location>
        <topology evidence="1 8">Multi-pass membrane protein</topology>
    </subcellularLocation>
</comment>
<dbReference type="EMBL" id="QGNA01000001">
    <property type="protein sequence ID" value="PWS39352.1"/>
    <property type="molecule type" value="Genomic_DNA"/>
</dbReference>
<organism evidence="9 10">
    <name type="scientific">Falsiroseomonas bella</name>
    <dbReference type="NCBI Taxonomy" id="2184016"/>
    <lineage>
        <taxon>Bacteria</taxon>
        <taxon>Pseudomonadati</taxon>
        <taxon>Pseudomonadota</taxon>
        <taxon>Alphaproteobacteria</taxon>
        <taxon>Acetobacterales</taxon>
        <taxon>Roseomonadaceae</taxon>
        <taxon>Falsiroseomonas</taxon>
    </lineage>
</organism>
<keyword evidence="10" id="KW-1185">Reference proteome</keyword>
<keyword evidence="6 8" id="KW-1133">Transmembrane helix</keyword>
<feature type="transmembrane region" description="Helical" evidence="8">
    <location>
        <begin position="42"/>
        <end position="70"/>
    </location>
</feature>
<sequence>MGQVCRGQPAAERLPLACGHRRLLPGLPGAVARRAADRRRAAGALTLIEPLAALGVGVAAYGTAIVGGLAGYGTNLLMPIALVPVVGAAAAIPILAVSGLFNNGSRLVIFRDRVEWRPVLPLTLAAIPSCFVGAWLFTLLSGPQVALLLGATLFATVPLRRWLRGRRLNIGTLGIVLLGVVFGLVTGGTPGGGVVLTAALAAIGLAPQSVVATDAAISLVVGLVKVATFQALGELPAASWVFALVIGLIAIPGVMTARWLSDRMSVSLHGTILEAAILTGGAMLVLRGLGWV</sequence>
<evidence type="ECO:0000256" key="5">
    <source>
        <dbReference type="ARBA" id="ARBA00022692"/>
    </source>
</evidence>
<keyword evidence="7 8" id="KW-0472">Membrane</keyword>
<feature type="transmembrane region" description="Helical" evidence="8">
    <location>
        <begin position="209"/>
        <end position="228"/>
    </location>
</feature>
<evidence type="ECO:0000313" key="9">
    <source>
        <dbReference type="EMBL" id="PWS39352.1"/>
    </source>
</evidence>
<feature type="transmembrane region" description="Helical" evidence="8">
    <location>
        <begin position="119"/>
        <end position="139"/>
    </location>
</feature>
<evidence type="ECO:0000256" key="7">
    <source>
        <dbReference type="ARBA" id="ARBA00023136"/>
    </source>
</evidence>
<comment type="similarity">
    <text evidence="2 8">Belongs to the 4-toluene sulfonate uptake permease (TSUP) (TC 2.A.102) family.</text>
</comment>
<dbReference type="PANTHER" id="PTHR30269:SF23">
    <property type="entry name" value="MEMBRANE TRANSPORTER PROTEIN YDHB-RELATED"/>
    <property type="match status" value="1"/>
</dbReference>
<protein>
    <recommendedName>
        <fullName evidence="8">Probable membrane transporter protein</fullName>
    </recommendedName>
</protein>
<dbReference type="AlphaFoldDB" id="A0A317FLW4"/>
<feature type="transmembrane region" description="Helical" evidence="8">
    <location>
        <begin position="266"/>
        <end position="286"/>
    </location>
</feature>
<dbReference type="InterPro" id="IPR052017">
    <property type="entry name" value="TSUP"/>
</dbReference>
<keyword evidence="5 8" id="KW-0812">Transmembrane</keyword>
<evidence type="ECO:0000256" key="6">
    <source>
        <dbReference type="ARBA" id="ARBA00022989"/>
    </source>
</evidence>
<reference evidence="10" key="1">
    <citation type="submission" date="2018-05" db="EMBL/GenBank/DDBJ databases">
        <authorList>
            <person name="Du Z."/>
            <person name="Wang X."/>
        </authorList>
    </citation>
    <scope>NUCLEOTIDE SEQUENCE [LARGE SCALE GENOMIC DNA]</scope>
    <source>
        <strain evidence="10">CQN31</strain>
    </source>
</reference>
<comment type="caution">
    <text evidence="9">The sequence shown here is derived from an EMBL/GenBank/DDBJ whole genome shotgun (WGS) entry which is preliminary data.</text>
</comment>
<feature type="transmembrane region" description="Helical" evidence="8">
    <location>
        <begin position="145"/>
        <end position="163"/>
    </location>
</feature>
<dbReference type="PANTHER" id="PTHR30269">
    <property type="entry name" value="TRANSMEMBRANE PROTEIN YFCA"/>
    <property type="match status" value="1"/>
</dbReference>
<evidence type="ECO:0000256" key="2">
    <source>
        <dbReference type="ARBA" id="ARBA00009142"/>
    </source>
</evidence>
<dbReference type="GO" id="GO:0005886">
    <property type="term" value="C:plasma membrane"/>
    <property type="evidence" value="ECO:0007669"/>
    <property type="project" value="UniProtKB-SubCell"/>
</dbReference>
<evidence type="ECO:0000256" key="3">
    <source>
        <dbReference type="ARBA" id="ARBA00022448"/>
    </source>
</evidence>
<feature type="transmembrane region" description="Helical" evidence="8">
    <location>
        <begin position="175"/>
        <end position="203"/>
    </location>
</feature>
<evidence type="ECO:0000256" key="4">
    <source>
        <dbReference type="ARBA" id="ARBA00022475"/>
    </source>
</evidence>
<gene>
    <name evidence="9" type="ORF">DFH01_06965</name>
</gene>
<evidence type="ECO:0000313" key="10">
    <source>
        <dbReference type="Proteomes" id="UP000245765"/>
    </source>
</evidence>
<keyword evidence="3" id="KW-0813">Transport</keyword>
<name>A0A317FLW4_9PROT</name>
<accession>A0A317FLW4</accession>
<keyword evidence="4 8" id="KW-1003">Cell membrane</keyword>
<evidence type="ECO:0000256" key="1">
    <source>
        <dbReference type="ARBA" id="ARBA00004651"/>
    </source>
</evidence>